<dbReference type="EMBL" id="CP016379">
    <property type="protein sequence ID" value="AZR74393.1"/>
    <property type="molecule type" value="Genomic_DNA"/>
</dbReference>
<feature type="domain" description="Major facilitator superfamily (MFS) profile" evidence="7">
    <location>
        <begin position="18"/>
        <end position="394"/>
    </location>
</feature>
<feature type="transmembrane region" description="Helical" evidence="6">
    <location>
        <begin position="83"/>
        <end position="99"/>
    </location>
</feature>
<dbReference type="SUPFAM" id="SSF103473">
    <property type="entry name" value="MFS general substrate transporter"/>
    <property type="match status" value="1"/>
</dbReference>
<feature type="transmembrane region" description="Helical" evidence="6">
    <location>
        <begin position="252"/>
        <end position="270"/>
    </location>
</feature>
<feature type="transmembrane region" description="Helical" evidence="6">
    <location>
        <begin position="282"/>
        <end position="299"/>
    </location>
</feature>
<evidence type="ECO:0000313" key="8">
    <source>
        <dbReference type="EMBL" id="AZR74393.1"/>
    </source>
</evidence>
<dbReference type="Gene3D" id="1.20.1250.20">
    <property type="entry name" value="MFS general substrate transporter like domains"/>
    <property type="match status" value="2"/>
</dbReference>
<dbReference type="PANTHER" id="PTHR23518">
    <property type="entry name" value="C-METHYLTRANSFERASE"/>
    <property type="match status" value="1"/>
</dbReference>
<feature type="transmembrane region" description="Helical" evidence="6">
    <location>
        <begin position="21"/>
        <end position="44"/>
    </location>
</feature>
<gene>
    <name evidence="8" type="ORF">BBF96_13955</name>
</gene>
<evidence type="ECO:0000256" key="6">
    <source>
        <dbReference type="SAM" id="Phobius"/>
    </source>
</evidence>
<keyword evidence="2" id="KW-0813">Transport</keyword>
<dbReference type="InterPro" id="IPR005829">
    <property type="entry name" value="Sugar_transporter_CS"/>
</dbReference>
<evidence type="ECO:0000256" key="4">
    <source>
        <dbReference type="ARBA" id="ARBA00022989"/>
    </source>
</evidence>
<evidence type="ECO:0000256" key="2">
    <source>
        <dbReference type="ARBA" id="ARBA00022448"/>
    </source>
</evidence>
<dbReference type="Proteomes" id="UP000267250">
    <property type="component" value="Chromosome"/>
</dbReference>
<sequence>MSNFRFVRHMELKNMPKNVWIMSYTTAIFVISIFIWNRLVPIYLRELGATDFQVSLAFSLLAVALGIGQFPGGIWADKLGRKPLVVIPTYIAGVLYFIGGFVHTWYAFVLILILVNISSSIQGPGFVSIMAEAVEPRKRGSAFGLFQFFIGLSLALGPAIGAILLPYFSIPTMVAFTGVVGLIIGIWRQKSLVETKAENSLKKFKYREIFKGELLLLLFIGTFFTSISNLTIYGPFIPLYSIDILGLSKKEINLLFAVGPFIAMAVSLIAGKLIEIWGQRKVMIAGIIGTNLFILIWLIKGGFALALITFSLAYFCFQGAAIAYDTLRTEISSHYSAGAVLGALGTVSGLISAGAAPIASALIPYLGPQFPFYFAAVLGLGTVICVNQLKSYDRTQAKSL</sequence>
<proteinExistence type="predicted"/>
<evidence type="ECO:0000256" key="5">
    <source>
        <dbReference type="ARBA" id="ARBA00023136"/>
    </source>
</evidence>
<keyword evidence="9" id="KW-1185">Reference proteome</keyword>
<accession>A0A3Q9HRZ9</accession>
<feature type="transmembrane region" description="Helical" evidence="6">
    <location>
        <begin position="339"/>
        <end position="366"/>
    </location>
</feature>
<feature type="transmembrane region" description="Helical" evidence="6">
    <location>
        <begin position="305"/>
        <end position="327"/>
    </location>
</feature>
<protein>
    <recommendedName>
        <fullName evidence="7">Major facilitator superfamily (MFS) profile domain-containing protein</fullName>
    </recommendedName>
</protein>
<organism evidence="8 9">
    <name type="scientific">Anoxybacter fermentans</name>
    <dbReference type="NCBI Taxonomy" id="1323375"/>
    <lineage>
        <taxon>Bacteria</taxon>
        <taxon>Bacillati</taxon>
        <taxon>Bacillota</taxon>
        <taxon>Clostridia</taxon>
        <taxon>Halanaerobiales</taxon>
        <taxon>Anoxybacter</taxon>
    </lineage>
</organism>
<dbReference type="Pfam" id="PF07690">
    <property type="entry name" value="MFS_1"/>
    <property type="match status" value="1"/>
</dbReference>
<dbReference type="OrthoDB" id="1673995at2"/>
<dbReference type="InterPro" id="IPR020846">
    <property type="entry name" value="MFS_dom"/>
</dbReference>
<reference evidence="8 9" key="1">
    <citation type="submission" date="2016-07" db="EMBL/GenBank/DDBJ databases">
        <title>Genome and transcriptome analysis of iron-reducing fermentative bacteria Anoxybacter fermentans.</title>
        <authorList>
            <person name="Zeng X."/>
            <person name="Shao Z."/>
        </authorList>
    </citation>
    <scope>NUCLEOTIDE SEQUENCE [LARGE SCALE GENOMIC DNA]</scope>
    <source>
        <strain evidence="8 9">DY22613</strain>
    </source>
</reference>
<evidence type="ECO:0000256" key="1">
    <source>
        <dbReference type="ARBA" id="ARBA00004651"/>
    </source>
</evidence>
<feature type="transmembrane region" description="Helical" evidence="6">
    <location>
        <begin position="372"/>
        <end position="389"/>
    </location>
</feature>
<dbReference type="AlphaFoldDB" id="A0A3Q9HRZ9"/>
<evidence type="ECO:0000259" key="7">
    <source>
        <dbReference type="PROSITE" id="PS50850"/>
    </source>
</evidence>
<dbReference type="InterPro" id="IPR036259">
    <property type="entry name" value="MFS_trans_sf"/>
</dbReference>
<keyword evidence="4 6" id="KW-1133">Transmembrane helix</keyword>
<dbReference type="GO" id="GO:0005886">
    <property type="term" value="C:plasma membrane"/>
    <property type="evidence" value="ECO:0007669"/>
    <property type="project" value="UniProtKB-SubCell"/>
</dbReference>
<feature type="transmembrane region" description="Helical" evidence="6">
    <location>
        <begin position="56"/>
        <end position="76"/>
    </location>
</feature>
<dbReference type="GO" id="GO:0022857">
    <property type="term" value="F:transmembrane transporter activity"/>
    <property type="evidence" value="ECO:0007669"/>
    <property type="project" value="InterPro"/>
</dbReference>
<dbReference type="KEGG" id="aft:BBF96_13955"/>
<feature type="transmembrane region" description="Helical" evidence="6">
    <location>
        <begin position="209"/>
        <end position="232"/>
    </location>
</feature>
<feature type="transmembrane region" description="Helical" evidence="6">
    <location>
        <begin position="170"/>
        <end position="188"/>
    </location>
</feature>
<keyword evidence="3 6" id="KW-0812">Transmembrane</keyword>
<evidence type="ECO:0000256" key="3">
    <source>
        <dbReference type="ARBA" id="ARBA00022692"/>
    </source>
</evidence>
<name>A0A3Q9HRZ9_9FIRM</name>
<evidence type="ECO:0000313" key="9">
    <source>
        <dbReference type="Proteomes" id="UP000267250"/>
    </source>
</evidence>
<feature type="transmembrane region" description="Helical" evidence="6">
    <location>
        <begin position="143"/>
        <end position="164"/>
    </location>
</feature>
<feature type="transmembrane region" description="Helical" evidence="6">
    <location>
        <begin position="105"/>
        <end position="131"/>
    </location>
</feature>
<dbReference type="PANTHER" id="PTHR23518:SF2">
    <property type="entry name" value="MAJOR FACILITATOR SUPERFAMILY TRANSPORTER"/>
    <property type="match status" value="1"/>
</dbReference>
<keyword evidence="5 6" id="KW-0472">Membrane</keyword>
<dbReference type="InterPro" id="IPR011701">
    <property type="entry name" value="MFS"/>
</dbReference>
<dbReference type="PROSITE" id="PS50850">
    <property type="entry name" value="MFS"/>
    <property type="match status" value="1"/>
</dbReference>
<comment type="subcellular location">
    <subcellularLocation>
        <location evidence="1">Cell membrane</location>
        <topology evidence="1">Multi-pass membrane protein</topology>
    </subcellularLocation>
</comment>
<dbReference type="CDD" id="cd17325">
    <property type="entry name" value="MFS_MdtG_SLC18_like"/>
    <property type="match status" value="1"/>
</dbReference>
<dbReference type="PROSITE" id="PS00216">
    <property type="entry name" value="SUGAR_TRANSPORT_1"/>
    <property type="match status" value="1"/>
</dbReference>
<dbReference type="RefSeq" id="WP_127017751.1">
    <property type="nucleotide sequence ID" value="NZ_CP016379.1"/>
</dbReference>